<dbReference type="GO" id="GO:0046872">
    <property type="term" value="F:metal ion binding"/>
    <property type="evidence" value="ECO:0007669"/>
    <property type="project" value="UniProtKB-KW"/>
</dbReference>
<name>A0A077QWY2_9BASI</name>
<dbReference type="Gene3D" id="3.40.1790.10">
    <property type="entry name" value="Indigoidine synthase domain"/>
    <property type="match status" value="1"/>
</dbReference>
<keyword evidence="4" id="KW-0456">Lyase</keyword>
<protein>
    <submittedName>
        <fullName evidence="6">Indigoidine synthase a family protein</fullName>
    </submittedName>
</protein>
<dbReference type="HAMAP" id="MF_01876">
    <property type="entry name" value="PsiMP_glycosidase"/>
    <property type="match status" value="1"/>
</dbReference>
<keyword evidence="3" id="KW-0464">Manganese</keyword>
<proteinExistence type="inferred from homology"/>
<evidence type="ECO:0000313" key="6">
    <source>
        <dbReference type="EMBL" id="CDI50941.1"/>
    </source>
</evidence>
<dbReference type="PANTHER" id="PTHR42909:SF1">
    <property type="entry name" value="CARBOHYDRATE KINASE PFKB DOMAIN-CONTAINING PROTEIN"/>
    <property type="match status" value="1"/>
</dbReference>
<keyword evidence="2" id="KW-0378">Hydrolase</keyword>
<accession>A0A077QWY2</accession>
<dbReference type="PANTHER" id="PTHR42909">
    <property type="entry name" value="ZGC:136858"/>
    <property type="match status" value="1"/>
</dbReference>
<dbReference type="Pfam" id="PF04227">
    <property type="entry name" value="Indigoidine_A"/>
    <property type="match status" value="1"/>
</dbReference>
<dbReference type="AlphaFoldDB" id="A0A077QWY2"/>
<sequence>MVRSTKMLRQAAQAITRTPHPALALSSTVRSALSPSTKAPVVALESTIITHGLPYPYNLEVARELEETVIDNGAVPATIALLDGKPSVGLNSQQLERLAQCALDPSKNQAIKASRRDIAHVLAQGKGSVGGTTVSGTMVLAHMAGVPIFATGGIGGVHRGAESTMDISADLTELGRTPVAVVCSGPKSILDIPRTLEVLETFGVSVTTLNPTGEFPSFYTSNSGLFVPFAGTDAQAASAIFTNAQLGIQSGQVFANPIPSEWNEVGARIQACVERAVREITEQGINKNGKEVTPWLLKRMAELMPESKKSNRALVVNNAKKAAQIAVELDRIEKEVQQASNTYALGSTQSTVS</sequence>
<evidence type="ECO:0000256" key="4">
    <source>
        <dbReference type="ARBA" id="ARBA00023239"/>
    </source>
</evidence>
<evidence type="ECO:0000256" key="5">
    <source>
        <dbReference type="ARBA" id="ARBA00023295"/>
    </source>
</evidence>
<dbReference type="EMBL" id="HG529494">
    <property type="protein sequence ID" value="CDI50941.1"/>
    <property type="molecule type" value="Genomic_DNA"/>
</dbReference>
<dbReference type="InterPro" id="IPR022830">
    <property type="entry name" value="Indigdn_synthA-like"/>
</dbReference>
<evidence type="ECO:0000256" key="2">
    <source>
        <dbReference type="ARBA" id="ARBA00022801"/>
    </source>
</evidence>
<dbReference type="InterPro" id="IPR007342">
    <property type="entry name" value="PsuG"/>
</dbReference>
<keyword evidence="1" id="KW-0479">Metal-binding</keyword>
<dbReference type="GO" id="GO:0016798">
    <property type="term" value="F:hydrolase activity, acting on glycosyl bonds"/>
    <property type="evidence" value="ECO:0007669"/>
    <property type="project" value="UniProtKB-KW"/>
</dbReference>
<organism evidence="6">
    <name type="scientific">Melanopsichium pennsylvanicum 4</name>
    <dbReference type="NCBI Taxonomy" id="1398559"/>
    <lineage>
        <taxon>Eukaryota</taxon>
        <taxon>Fungi</taxon>
        <taxon>Dikarya</taxon>
        <taxon>Basidiomycota</taxon>
        <taxon>Ustilaginomycotina</taxon>
        <taxon>Ustilaginomycetes</taxon>
        <taxon>Ustilaginales</taxon>
        <taxon>Ustilaginaceae</taxon>
        <taxon>Melanopsichium</taxon>
    </lineage>
</organism>
<dbReference type="GO" id="GO:0004730">
    <property type="term" value="F:pseudouridylate synthase activity"/>
    <property type="evidence" value="ECO:0007669"/>
    <property type="project" value="InterPro"/>
</dbReference>
<dbReference type="SUPFAM" id="SSF110581">
    <property type="entry name" value="Indigoidine synthase A-like"/>
    <property type="match status" value="1"/>
</dbReference>
<keyword evidence="5" id="KW-0326">Glycosidase</keyword>
<reference evidence="6" key="1">
    <citation type="journal article" date="2014" name="Genome Biol. Evol.">
        <title>Gene Loss Rather Than Gene Gain Is Associated with a Host Jump from Monocots to Dicots in the Smut Fungus Melanopsichium pennsylvanicum.</title>
        <authorList>
            <person name="Sharma R."/>
            <person name="Mishra B."/>
            <person name="Runge F."/>
            <person name="Thines M."/>
        </authorList>
    </citation>
    <scope>NUCLEOTIDE SEQUENCE</scope>
    <source>
        <strain evidence="6">4</strain>
    </source>
</reference>
<evidence type="ECO:0000256" key="3">
    <source>
        <dbReference type="ARBA" id="ARBA00023211"/>
    </source>
</evidence>
<evidence type="ECO:0000256" key="1">
    <source>
        <dbReference type="ARBA" id="ARBA00022723"/>
    </source>
</evidence>
<dbReference type="GO" id="GO:0005737">
    <property type="term" value="C:cytoplasm"/>
    <property type="evidence" value="ECO:0007669"/>
    <property type="project" value="TreeGrafter"/>
</dbReference>